<dbReference type="OrthoDB" id="9807790at2"/>
<evidence type="ECO:0000256" key="1">
    <source>
        <dbReference type="ARBA" id="ARBA00022553"/>
    </source>
</evidence>
<sequence>MKIKFTLRRSGRPPVDLVATVDSATTVGDVAVYLVRAGTIPQVDGTPTLAVIGADQRALDPHEPVGESGLRSGATVTVAVAGAGFADPRAGSAAVVEVVAGPDLGRQYPVHRGSNVIGREPGCDVRLSDPLISRQHARLNITDIAEIIDLGSANGVQLGESSVSRSVLRPGDRARLGDTELTVRVLHAAPAATDGTAVAFVRPPRLNLIYPGTELIAPEPPVRPARQRFPVIPLIAPVLMGAVLYLITRSLASLAFVALSPLMIIGYAVESALAGRSAYRRAVAQFRADLADLVDAAEKLRAEEVVARADEHPPLTSCVEAVHQGGPLLWTRRPADPGFAEIRLGTGTMPARNKIVLPDPRRLPRDLYAELVSKTESFDSVDAVPVVASPAEHGGVGLAGSRNTLLPAARAVIAHTVALHSPSELVLTGFASSQSAPDWDWLKWLPHTTSPHSPLGARHLAADGAAATTLISELEALVEQRSAGESAVIPAVVVLVEEDAPVERSRLVSLAETGWRYGIHVVWLAVDVALLPAACRTFVTVEHRTASAGFVHTGARVTPLVLDQLSQDEAVNLARALAPLVDTGARIDDDSDLPRAVSLLNVVEPALEAAAEAVIERWRENRSIVAGPCAPATPVRQAGTLRAVVGKSAAGAHALDLRTDGPHALVGGTTGSGKSELLQSWILAMAVAHSPQRVTFLLVDYKGGSAFKEFAELPHAVGFVTDLNPHLVHRALVSLSAELRHREQLFARYRVKDLEELEKLDAAVAPPSLVIVVDEFAALVKELPEFVDGVVNVAQRGRSLGVHLILATQRPAGVIKDNLRANTNLRLALRTADEADSVDVLGSPQAAFFDPALPGRAVSKTGPGRLVSFQAGYAGGWTPEVTPPPEILVEQLCFGTGASWEVPADEDSPADPGPTDIARLVRAVRTACSHARITPPRRPWLPSLRTCYDLGRLPSASDQELVFGVRDDPEHQAQPPAVFRPDVDGNLVVYGTGGTGKTTLLRTLAVAAGDTARGGPCHVYGLDFGGRGLAMLEKLPHVGSVIAGTDHERVGRLLSWLRQLVDERATRYASCHAGTITEYRASGGSDPRILLLLDGVAAFRSAYEVGDRSKWFDVLVAIASDGRQVGVHLVMSADRPAAVPSVLGAAVQTRVALRLADENDYVHIGLPTDVLGPASAPGRGLLHGAEIQVAMLGSAPDVGAQAARLGQLAERLAARGLDAAPPIRSLPDRVGLVDLPVSDGAFPVLGISSETLASQPFDPTGTFLICGPPRSGRTTALHAVAVAVRRWDPSAQLHYFGNRRSRLASLDLWANRALNDADAAELARALVEKLTVVPPEQTVVVVVENVTSFAGGPADAALHQLIQRCVHDERFVVVDGEATALQSNAGLAGAVKASRAGLALAPDVNDGAAFRTTFPSRLRRTDFPLGRALHVTAGTTTVVQTGLPE</sequence>
<feature type="domain" description="FtsK" evidence="7">
    <location>
        <begin position="974"/>
        <end position="1162"/>
    </location>
</feature>
<dbReference type="Gene3D" id="2.60.200.20">
    <property type="match status" value="1"/>
</dbReference>
<feature type="transmembrane region" description="Helical" evidence="5">
    <location>
        <begin position="253"/>
        <end position="273"/>
    </location>
</feature>
<dbReference type="GO" id="GO:0003677">
    <property type="term" value="F:DNA binding"/>
    <property type="evidence" value="ECO:0007669"/>
    <property type="project" value="InterPro"/>
</dbReference>
<feature type="binding site" evidence="4">
    <location>
        <begin position="991"/>
        <end position="998"/>
    </location>
    <ligand>
        <name>ATP</name>
        <dbReference type="ChEBI" id="CHEBI:30616"/>
    </ligand>
</feature>
<dbReference type="Pfam" id="PF16697">
    <property type="entry name" value="Yop-YscD_cpl"/>
    <property type="match status" value="1"/>
</dbReference>
<protein>
    <submittedName>
        <fullName evidence="8">FHA domain-containing protein</fullName>
    </submittedName>
</protein>
<dbReference type="CDD" id="cd00060">
    <property type="entry name" value="FHA"/>
    <property type="match status" value="1"/>
</dbReference>
<dbReference type="CDD" id="cd01127">
    <property type="entry name" value="TrwB_TraG_TraD_VirD4"/>
    <property type="match status" value="1"/>
</dbReference>
<evidence type="ECO:0000256" key="4">
    <source>
        <dbReference type="PROSITE-ProRule" id="PRU00289"/>
    </source>
</evidence>
<keyword evidence="5" id="KW-0812">Transmembrane</keyword>
<dbReference type="PROSITE" id="PS50006">
    <property type="entry name" value="FHA_DOMAIN"/>
    <property type="match status" value="1"/>
</dbReference>
<dbReference type="InterPro" id="IPR008984">
    <property type="entry name" value="SMAD_FHA_dom_sf"/>
</dbReference>
<feature type="domain" description="FtsK" evidence="7">
    <location>
        <begin position="650"/>
        <end position="838"/>
    </location>
</feature>
<evidence type="ECO:0000259" key="6">
    <source>
        <dbReference type="PROSITE" id="PS50006"/>
    </source>
</evidence>
<evidence type="ECO:0000259" key="7">
    <source>
        <dbReference type="PROSITE" id="PS50901"/>
    </source>
</evidence>
<dbReference type="InterPro" id="IPR003593">
    <property type="entry name" value="AAA+_ATPase"/>
</dbReference>
<keyword evidence="3 4" id="KW-0067">ATP-binding</keyword>
<dbReference type="InterPro" id="IPR050206">
    <property type="entry name" value="FtsK/SpoIIIE/SftA"/>
</dbReference>
<keyword evidence="5" id="KW-0472">Membrane</keyword>
<accession>A0A563F264</accession>
<name>A0A563F264_9PSEU</name>
<dbReference type="InterPro" id="IPR002543">
    <property type="entry name" value="FtsK_dom"/>
</dbReference>
<dbReference type="SMART" id="SM00382">
    <property type="entry name" value="AAA"/>
    <property type="match status" value="3"/>
</dbReference>
<keyword evidence="1" id="KW-0597">Phosphoprotein</keyword>
<dbReference type="PROSITE" id="PS50901">
    <property type="entry name" value="FTSK"/>
    <property type="match status" value="2"/>
</dbReference>
<dbReference type="Proteomes" id="UP000316639">
    <property type="component" value="Unassembled WGS sequence"/>
</dbReference>
<dbReference type="SUPFAM" id="SSF52540">
    <property type="entry name" value="P-loop containing nucleoside triphosphate hydrolases"/>
    <property type="match status" value="2"/>
</dbReference>
<dbReference type="InterPro" id="IPR027417">
    <property type="entry name" value="P-loop_NTPase"/>
</dbReference>
<dbReference type="Pfam" id="PF01580">
    <property type="entry name" value="FtsK_SpoIIIE"/>
    <property type="match status" value="2"/>
</dbReference>
<dbReference type="RefSeq" id="WP_146348838.1">
    <property type="nucleotide sequence ID" value="NZ_VOBR01000001.1"/>
</dbReference>
<feature type="transmembrane region" description="Helical" evidence="5">
    <location>
        <begin position="229"/>
        <end position="247"/>
    </location>
</feature>
<evidence type="ECO:0000313" key="9">
    <source>
        <dbReference type="Proteomes" id="UP000316639"/>
    </source>
</evidence>
<comment type="caution">
    <text evidence="8">The sequence shown here is derived from an EMBL/GenBank/DDBJ whole genome shotgun (WGS) entry which is preliminary data.</text>
</comment>
<keyword evidence="9" id="KW-1185">Reference proteome</keyword>
<feature type="binding site" evidence="4">
    <location>
        <begin position="668"/>
        <end position="675"/>
    </location>
    <ligand>
        <name>ATP</name>
        <dbReference type="ChEBI" id="CHEBI:30616"/>
    </ligand>
</feature>
<dbReference type="SMART" id="SM00240">
    <property type="entry name" value="FHA"/>
    <property type="match status" value="1"/>
</dbReference>
<organism evidence="8 9">
    <name type="scientific">Lentzea tibetensis</name>
    <dbReference type="NCBI Taxonomy" id="2591470"/>
    <lineage>
        <taxon>Bacteria</taxon>
        <taxon>Bacillati</taxon>
        <taxon>Actinomycetota</taxon>
        <taxon>Actinomycetes</taxon>
        <taxon>Pseudonocardiales</taxon>
        <taxon>Pseudonocardiaceae</taxon>
        <taxon>Lentzea</taxon>
    </lineage>
</organism>
<evidence type="ECO:0000256" key="5">
    <source>
        <dbReference type="SAM" id="Phobius"/>
    </source>
</evidence>
<dbReference type="PANTHER" id="PTHR22683">
    <property type="entry name" value="SPORULATION PROTEIN RELATED"/>
    <property type="match status" value="1"/>
</dbReference>
<evidence type="ECO:0000256" key="3">
    <source>
        <dbReference type="ARBA" id="ARBA00022840"/>
    </source>
</evidence>
<gene>
    <name evidence="8" type="ORF">FKR81_00340</name>
</gene>
<proteinExistence type="predicted"/>
<keyword evidence="5" id="KW-1133">Transmembrane helix</keyword>
<feature type="domain" description="FHA" evidence="6">
    <location>
        <begin position="115"/>
        <end position="163"/>
    </location>
</feature>
<dbReference type="Gene3D" id="3.40.50.300">
    <property type="entry name" value="P-loop containing nucleotide triphosphate hydrolases"/>
    <property type="match status" value="3"/>
</dbReference>
<keyword evidence="2 4" id="KW-0547">Nucleotide-binding</keyword>
<dbReference type="PANTHER" id="PTHR22683:SF1">
    <property type="entry name" value="TYPE VII SECRETION SYSTEM PROTEIN ESSC"/>
    <property type="match status" value="1"/>
</dbReference>
<dbReference type="InterPro" id="IPR000253">
    <property type="entry name" value="FHA_dom"/>
</dbReference>
<dbReference type="SUPFAM" id="SSF49879">
    <property type="entry name" value="SMAD/FHA domain"/>
    <property type="match status" value="1"/>
</dbReference>
<evidence type="ECO:0000256" key="2">
    <source>
        <dbReference type="ARBA" id="ARBA00022741"/>
    </source>
</evidence>
<dbReference type="InterPro" id="IPR032030">
    <property type="entry name" value="YscD_cytoplasmic_dom"/>
</dbReference>
<reference evidence="8 9" key="1">
    <citation type="submission" date="2019-07" db="EMBL/GenBank/DDBJ databases">
        <title>Lentzea xizangensis sp. nov., isolated from Qinghai-Tibetan Plateau Soils.</title>
        <authorList>
            <person name="Huang J."/>
        </authorList>
    </citation>
    <scope>NUCLEOTIDE SEQUENCE [LARGE SCALE GENOMIC DNA]</scope>
    <source>
        <strain evidence="8 9">FXJ1.1311</strain>
    </source>
</reference>
<evidence type="ECO:0000313" key="8">
    <source>
        <dbReference type="EMBL" id="TWP54055.1"/>
    </source>
</evidence>
<dbReference type="EMBL" id="VOBR01000001">
    <property type="protein sequence ID" value="TWP54055.1"/>
    <property type="molecule type" value="Genomic_DNA"/>
</dbReference>
<dbReference type="GO" id="GO:0005524">
    <property type="term" value="F:ATP binding"/>
    <property type="evidence" value="ECO:0007669"/>
    <property type="project" value="UniProtKB-UniRule"/>
</dbReference>